<evidence type="ECO:0000256" key="1">
    <source>
        <dbReference type="ARBA" id="ARBA00004496"/>
    </source>
</evidence>
<dbReference type="Pfam" id="PF02847">
    <property type="entry name" value="MA3"/>
    <property type="match status" value="2"/>
</dbReference>
<feature type="domain" description="MI" evidence="7">
    <location>
        <begin position="133"/>
        <end position="256"/>
    </location>
</feature>
<dbReference type="PROSITE" id="PS51366">
    <property type="entry name" value="MI"/>
    <property type="match status" value="2"/>
</dbReference>
<reference evidence="9" key="1">
    <citation type="submission" date="2022-11" db="UniProtKB">
        <authorList>
            <consortium name="WormBaseParasite"/>
        </authorList>
    </citation>
    <scope>IDENTIFICATION</scope>
</reference>
<dbReference type="WBParaSite" id="Gr19_v10_g11348.t1">
    <property type="protein sequence ID" value="Gr19_v10_g11348.t1"/>
    <property type="gene ID" value="Gr19_v10_g11348"/>
</dbReference>
<dbReference type="InterPro" id="IPR016024">
    <property type="entry name" value="ARM-type_fold"/>
</dbReference>
<comment type="subcellular location">
    <subcellularLocation>
        <location evidence="1">Cytoplasm</location>
    </subcellularLocation>
</comment>
<keyword evidence="3" id="KW-0963">Cytoplasm</keyword>
<name>A0A914GW95_GLORO</name>
<organism evidence="8 9">
    <name type="scientific">Globodera rostochiensis</name>
    <name type="common">Golden nematode worm</name>
    <name type="synonym">Heterodera rostochiensis</name>
    <dbReference type="NCBI Taxonomy" id="31243"/>
    <lineage>
        <taxon>Eukaryota</taxon>
        <taxon>Metazoa</taxon>
        <taxon>Ecdysozoa</taxon>
        <taxon>Nematoda</taxon>
        <taxon>Chromadorea</taxon>
        <taxon>Rhabditida</taxon>
        <taxon>Tylenchina</taxon>
        <taxon>Tylenchomorpha</taxon>
        <taxon>Tylenchoidea</taxon>
        <taxon>Heteroderidae</taxon>
        <taxon>Heteroderinae</taxon>
        <taxon>Globodera</taxon>
    </lineage>
</organism>
<dbReference type="Proteomes" id="UP000887572">
    <property type="component" value="Unplaced"/>
</dbReference>
<feature type="domain" description="MI" evidence="7">
    <location>
        <begin position="297"/>
        <end position="420"/>
    </location>
</feature>
<dbReference type="PANTHER" id="PTHR12626:SF0">
    <property type="entry name" value="PROGRAMMED CELL DEATH PROTEIN 4"/>
    <property type="match status" value="1"/>
</dbReference>
<evidence type="ECO:0000313" key="9">
    <source>
        <dbReference type="WBParaSite" id="Gr19_v10_g11348.t1"/>
    </source>
</evidence>
<dbReference type="GO" id="GO:0045892">
    <property type="term" value="P:negative regulation of DNA-templated transcription"/>
    <property type="evidence" value="ECO:0007669"/>
    <property type="project" value="InterPro"/>
</dbReference>
<evidence type="ECO:0000313" key="8">
    <source>
        <dbReference type="Proteomes" id="UP000887572"/>
    </source>
</evidence>
<protein>
    <submittedName>
        <fullName evidence="9">Programmed cell death protein 4</fullName>
    </submittedName>
</protein>
<evidence type="ECO:0000256" key="3">
    <source>
        <dbReference type="ARBA" id="ARBA00022490"/>
    </source>
</evidence>
<dbReference type="PANTHER" id="PTHR12626">
    <property type="entry name" value="PROGRAMMED CELL DEATH 4"/>
    <property type="match status" value="1"/>
</dbReference>
<keyword evidence="8" id="KW-1185">Reference proteome</keyword>
<dbReference type="Gene3D" id="1.25.40.180">
    <property type="match status" value="2"/>
</dbReference>
<dbReference type="InterPro" id="IPR039778">
    <property type="entry name" value="PDCD4"/>
</dbReference>
<evidence type="ECO:0000259" key="7">
    <source>
        <dbReference type="PROSITE" id="PS51366"/>
    </source>
</evidence>
<accession>A0A914GW95</accession>
<dbReference type="SMART" id="SM00544">
    <property type="entry name" value="MA3"/>
    <property type="match status" value="2"/>
</dbReference>
<feature type="region of interest" description="Disordered" evidence="6">
    <location>
        <begin position="426"/>
        <end position="473"/>
    </location>
</feature>
<proteinExistence type="inferred from homology"/>
<comment type="similarity">
    <text evidence="2">Belongs to the PDCD4 family.</text>
</comment>
<sequence>MDVKNDKGKRSRSHSTAAKPTKDPELEAEIFFAKENGIEPPRVLPSDAAKKIVEAFGEHYIDKNLFKNLKNGRAERKARSRGVSGCSIKKDGGRFEYGLDCVDLAYDNDDLSCKSSTDTDDELVEYADFVCKYSVDEIRAIFGDYLQSGNMADAMDSLEKFCITGETVFRMLKDLMLIALEQANGSLELAAKLIGGMLSLKWVSLQSLIDAIEDIVGSVDDLSKDVPKLGETLAVFIAKLIEQNIVPSNVVSFLASKNLDGNESVKNIFADAFAFANNRHLLNGKCVPSGGHQSLDVLSAQFKLILEEYVQSNDEETAELRLSELKVPHFNHEFVYQAGILALEQMHDHVMSNLAALIKAMSDNGTLLDSCIVKGFTRLYAVLADLYLDLPAAYALAQLWVQKSLSAGYISNELAFDCPSGTVRSRSRTLSQGPNGKLSCLEEDQKQQKDGAPSVVNDFGPRPDGTIVEGAKV</sequence>
<evidence type="ECO:0000256" key="6">
    <source>
        <dbReference type="SAM" id="MobiDB-lite"/>
    </source>
</evidence>
<dbReference type="GO" id="GO:0005737">
    <property type="term" value="C:cytoplasm"/>
    <property type="evidence" value="ECO:0007669"/>
    <property type="project" value="UniProtKB-SubCell"/>
</dbReference>
<evidence type="ECO:0000256" key="2">
    <source>
        <dbReference type="ARBA" id="ARBA00005497"/>
    </source>
</evidence>
<dbReference type="AlphaFoldDB" id="A0A914GW95"/>
<evidence type="ECO:0000256" key="4">
    <source>
        <dbReference type="ARBA" id="ARBA00022737"/>
    </source>
</evidence>
<evidence type="ECO:0000256" key="5">
    <source>
        <dbReference type="ARBA" id="ARBA00023242"/>
    </source>
</evidence>
<keyword evidence="5" id="KW-0539">Nucleus</keyword>
<keyword evidence="4" id="KW-0677">Repeat</keyword>
<dbReference type="InterPro" id="IPR003891">
    <property type="entry name" value="Initiation_fac_eIF4g_MI"/>
</dbReference>
<dbReference type="SUPFAM" id="SSF48371">
    <property type="entry name" value="ARM repeat"/>
    <property type="match status" value="2"/>
</dbReference>
<feature type="region of interest" description="Disordered" evidence="6">
    <location>
        <begin position="1"/>
        <end position="26"/>
    </location>
</feature>